<keyword evidence="4" id="KW-0378">Hydrolase</keyword>
<proteinExistence type="evidence at transcript level"/>
<comment type="similarity">
    <text evidence="2">Belongs to the sulfatase family.</text>
</comment>
<feature type="chain" id="PRO_5004736543" evidence="7">
    <location>
        <begin position="22"/>
        <end position="557"/>
    </location>
</feature>
<accession>V5IBN5</accession>
<evidence type="ECO:0000256" key="5">
    <source>
        <dbReference type="ARBA" id="ARBA00022837"/>
    </source>
</evidence>
<dbReference type="PROSITE" id="PS00523">
    <property type="entry name" value="SULFATASE_1"/>
    <property type="match status" value="1"/>
</dbReference>
<dbReference type="GO" id="GO:0008484">
    <property type="term" value="F:sulfuric ester hydrolase activity"/>
    <property type="evidence" value="ECO:0007669"/>
    <property type="project" value="InterPro"/>
</dbReference>
<keyword evidence="7" id="KW-0732">Signal</keyword>
<organism evidence="9">
    <name type="scientific">Ixodes ricinus</name>
    <name type="common">Common tick</name>
    <name type="synonym">Acarus ricinus</name>
    <dbReference type="NCBI Taxonomy" id="34613"/>
    <lineage>
        <taxon>Eukaryota</taxon>
        <taxon>Metazoa</taxon>
        <taxon>Ecdysozoa</taxon>
        <taxon>Arthropoda</taxon>
        <taxon>Chelicerata</taxon>
        <taxon>Arachnida</taxon>
        <taxon>Acari</taxon>
        <taxon>Parasitiformes</taxon>
        <taxon>Ixodida</taxon>
        <taxon>Ixodoidea</taxon>
        <taxon>Ixodidae</taxon>
        <taxon>Ixodinae</taxon>
        <taxon>Ixodes</taxon>
    </lineage>
</organism>
<evidence type="ECO:0000256" key="7">
    <source>
        <dbReference type="SAM" id="SignalP"/>
    </source>
</evidence>
<dbReference type="Pfam" id="PF00884">
    <property type="entry name" value="Sulfatase"/>
    <property type="match status" value="1"/>
</dbReference>
<dbReference type="Gene3D" id="3.30.1120.10">
    <property type="match status" value="1"/>
</dbReference>
<evidence type="ECO:0000256" key="3">
    <source>
        <dbReference type="ARBA" id="ARBA00022723"/>
    </source>
</evidence>
<dbReference type="InterPro" id="IPR000917">
    <property type="entry name" value="Sulfatase_N"/>
</dbReference>
<protein>
    <submittedName>
        <fullName evidence="9">Putative arylsulfatase b-like protein</fullName>
    </submittedName>
</protein>
<dbReference type="Gene3D" id="3.40.720.10">
    <property type="entry name" value="Alkaline Phosphatase, subunit A"/>
    <property type="match status" value="1"/>
</dbReference>
<dbReference type="InterPro" id="IPR024607">
    <property type="entry name" value="Sulfatase_CS"/>
</dbReference>
<dbReference type="CDD" id="cd16029">
    <property type="entry name" value="4-S"/>
    <property type="match status" value="1"/>
</dbReference>
<evidence type="ECO:0000256" key="6">
    <source>
        <dbReference type="ARBA" id="ARBA00023180"/>
    </source>
</evidence>
<evidence type="ECO:0000256" key="1">
    <source>
        <dbReference type="ARBA" id="ARBA00001913"/>
    </source>
</evidence>
<feature type="domain" description="Sulfatase N-terminal" evidence="8">
    <location>
        <begin position="34"/>
        <end position="359"/>
    </location>
</feature>
<name>V5IBN5_IXORI</name>
<sequence length="557" mass="62242">MICSPLAFISAALLLISGAVATAFLLLAKAPPQPHIVFILADDLGWNDVSFNGCPQIRTPNIDALAWNGVRLSRYYTQPLCTPSRATLMTGRYPIHTGTQHSVIYNEEPRGLSLRFKLLPQWLVERGYRTHMVGKWHLGFHKTEYTPTKRGFHHHFGCWGAYVDYFTHQKTYMGPDRIAGLDFRRNLSLSPNESGTYVTQLLTREANAIIENHPVDKPLFLYLAHQAPHSADRRERLQVPKEYIEQYRDIGDWNRTLYAGMVSALDESVGAVFESLNRRNMLSNTVFVFTSDNGGDTESDNANFASSWPLKGQKYTPWEGGVHAPAIIWSPRFPRFLGSVYDNLFHISDWLPTLYQLAGGLPTEMAGDIDGFSHLDSLTRGTDGPRHELLINIDPVDNYSGIIEGDFKLVKGTAFGGGSDKWYPIPGNIPWDSDMPLKQCESSVVVRVLRDFGLSPVCGAGGARYADSVDCGERDPSKACASEKSPCLFDLSKDPCEYNDVAGQNPEVVKRLLKKLARYEATAVKPENLPVDPRSNPSLYNNVWVSWNDVSVPNSKK</sequence>
<dbReference type="SUPFAM" id="SSF53649">
    <property type="entry name" value="Alkaline phosphatase-like"/>
    <property type="match status" value="1"/>
</dbReference>
<dbReference type="PANTHER" id="PTHR10342:SF273">
    <property type="entry name" value="RE14504P"/>
    <property type="match status" value="1"/>
</dbReference>
<dbReference type="InterPro" id="IPR017850">
    <property type="entry name" value="Alkaline_phosphatase_core_sf"/>
</dbReference>
<comment type="cofactor">
    <cofactor evidence="1">
        <name>Ca(2+)</name>
        <dbReference type="ChEBI" id="CHEBI:29108"/>
    </cofactor>
</comment>
<dbReference type="GO" id="GO:0046872">
    <property type="term" value="F:metal ion binding"/>
    <property type="evidence" value="ECO:0007669"/>
    <property type="project" value="UniProtKB-KW"/>
</dbReference>
<dbReference type="InterPro" id="IPR047115">
    <property type="entry name" value="ARSB"/>
</dbReference>
<reference evidence="9" key="1">
    <citation type="journal article" date="2015" name="Sci. Rep.">
        <title>Tissue- and time-dependent transcription in Ixodes ricinus salivary glands and midguts when blood feeding on the vertebrate host.</title>
        <authorList>
            <person name="Kotsyfakis M."/>
            <person name="Schwarz A."/>
            <person name="Erhart J."/>
            <person name="Ribeiro J.M."/>
        </authorList>
    </citation>
    <scope>NUCLEOTIDE SEQUENCE</scope>
    <source>
        <tissue evidence="9">Salivary gland and midgut</tissue>
    </source>
</reference>
<dbReference type="PROSITE" id="PS00149">
    <property type="entry name" value="SULFATASE_2"/>
    <property type="match status" value="1"/>
</dbReference>
<keyword evidence="3" id="KW-0479">Metal-binding</keyword>
<dbReference type="EMBL" id="GANP01015127">
    <property type="protein sequence ID" value="JAB69341.1"/>
    <property type="molecule type" value="mRNA"/>
</dbReference>
<feature type="signal peptide" evidence="7">
    <location>
        <begin position="1"/>
        <end position="21"/>
    </location>
</feature>
<dbReference type="PANTHER" id="PTHR10342">
    <property type="entry name" value="ARYLSULFATASE"/>
    <property type="match status" value="1"/>
</dbReference>
<evidence type="ECO:0000313" key="9">
    <source>
        <dbReference type="EMBL" id="JAB69341.1"/>
    </source>
</evidence>
<evidence type="ECO:0000256" key="2">
    <source>
        <dbReference type="ARBA" id="ARBA00008779"/>
    </source>
</evidence>
<keyword evidence="6" id="KW-0325">Glycoprotein</keyword>
<keyword evidence="5" id="KW-0106">Calcium</keyword>
<dbReference type="AlphaFoldDB" id="V5IBN5"/>
<evidence type="ECO:0000259" key="8">
    <source>
        <dbReference type="Pfam" id="PF00884"/>
    </source>
</evidence>
<evidence type="ECO:0000256" key="4">
    <source>
        <dbReference type="ARBA" id="ARBA00022801"/>
    </source>
</evidence>